<evidence type="ECO:0000313" key="2">
    <source>
        <dbReference type="Proteomes" id="UP000091846"/>
    </source>
</evidence>
<dbReference type="AlphaFoldDB" id="A0A1A2YQH9"/>
<organism evidence="1 2">
    <name type="scientific">Mycobacterium colombiense</name>
    <dbReference type="NCBI Taxonomy" id="339268"/>
    <lineage>
        <taxon>Bacteria</taxon>
        <taxon>Bacillati</taxon>
        <taxon>Actinomycetota</taxon>
        <taxon>Actinomycetes</taxon>
        <taxon>Mycobacteriales</taxon>
        <taxon>Mycobacteriaceae</taxon>
        <taxon>Mycobacterium</taxon>
        <taxon>Mycobacterium avium complex (MAC)</taxon>
    </lineage>
</organism>
<protein>
    <recommendedName>
        <fullName evidence="3">EthD domain-containing protein</fullName>
    </recommendedName>
</protein>
<evidence type="ECO:0000313" key="1">
    <source>
        <dbReference type="EMBL" id="OBI39703.1"/>
    </source>
</evidence>
<dbReference type="Proteomes" id="UP000091846">
    <property type="component" value="Unassembled WGS sequence"/>
</dbReference>
<reference evidence="1 2" key="1">
    <citation type="submission" date="2016-06" db="EMBL/GenBank/DDBJ databases">
        <authorList>
            <person name="Kjaerup R.B."/>
            <person name="Dalgaard T.S."/>
            <person name="Juul-Madsen H.R."/>
        </authorList>
    </citation>
    <scope>NUCLEOTIDE SEQUENCE [LARGE SCALE GENOMIC DNA]</scope>
    <source>
        <strain evidence="1 2">E1334</strain>
    </source>
</reference>
<evidence type="ECO:0008006" key="3">
    <source>
        <dbReference type="Google" id="ProtNLM"/>
    </source>
</evidence>
<name>A0A1A2YQH9_9MYCO</name>
<comment type="caution">
    <text evidence="1">The sequence shown here is derived from an EMBL/GenBank/DDBJ whole genome shotgun (WGS) entry which is preliminary data.</text>
</comment>
<dbReference type="Gene3D" id="3.30.70.100">
    <property type="match status" value="1"/>
</dbReference>
<accession>A0A1A2YQH9</accession>
<sequence>MWQVWARSDLPRDAVSSYWAGPHARIVTRIAGVSDYRQHHLSASAHGFWPAQGPLLSTEIPTDWVISGVPEVEFDGPLGSMKGLVTKATRALYRDEANIFDRVLANLSIPQGSRVFGAHSDDEATTAVVFFRRRADVIAGAFRCLVRDELSRSLITQNGVQEVRAHVFLPQAKWMWATPGVAHDNPPHRRYHAMLSIRADTREVLDAALRRASEAHAAQQRRLCLAAHAYLVDTTRHIVANGVAQ</sequence>
<gene>
    <name evidence="1" type="ORF">A5708_02940</name>
</gene>
<dbReference type="EMBL" id="LZKI01000115">
    <property type="protein sequence ID" value="OBI39703.1"/>
    <property type="molecule type" value="Genomic_DNA"/>
</dbReference>
<proteinExistence type="predicted"/>